<evidence type="ECO:0000259" key="1">
    <source>
        <dbReference type="Pfam" id="PF01507"/>
    </source>
</evidence>
<dbReference type="OrthoDB" id="10500at2157"/>
<dbReference type="HOGENOM" id="CLU_1014190_0_0_2"/>
<dbReference type="InterPro" id="IPR002500">
    <property type="entry name" value="PAPS_reduct_dom"/>
</dbReference>
<dbReference type="GO" id="GO:0003824">
    <property type="term" value="F:catalytic activity"/>
    <property type="evidence" value="ECO:0007669"/>
    <property type="project" value="InterPro"/>
</dbReference>
<dbReference type="PANTHER" id="PTHR43169">
    <property type="entry name" value="EXSB FAMILY PROTEIN"/>
    <property type="match status" value="1"/>
</dbReference>
<evidence type="ECO:0000313" key="2">
    <source>
        <dbReference type="EMBL" id="AEF97089.1"/>
    </source>
</evidence>
<dbReference type="EMBL" id="CP002737">
    <property type="protein sequence ID" value="AEF97089.1"/>
    <property type="molecule type" value="Genomic_DNA"/>
</dbReference>
<dbReference type="InterPro" id="IPR052188">
    <property type="entry name" value="Ni-pincer_cofactor_biosynth"/>
</dbReference>
<dbReference type="KEGG" id="mig:Metig_1555"/>
<dbReference type="STRING" id="880724.Metig_1555"/>
<name>F6BB02_METIK</name>
<dbReference type="AlphaFoldDB" id="F6BB02"/>
<feature type="domain" description="Phosphoadenosine phosphosulphate reductase" evidence="1">
    <location>
        <begin position="62"/>
        <end position="160"/>
    </location>
</feature>
<reference evidence="2 3" key="1">
    <citation type="submission" date="2011-05" db="EMBL/GenBank/DDBJ databases">
        <title>Complete sequence of Methanotorris igneus Kol 5.</title>
        <authorList>
            <consortium name="US DOE Joint Genome Institute"/>
            <person name="Lucas S."/>
            <person name="Han J."/>
            <person name="Lapidus A."/>
            <person name="Cheng J.-F."/>
            <person name="Goodwin L."/>
            <person name="Pitluck S."/>
            <person name="Peters L."/>
            <person name="Mikhailova N."/>
            <person name="Chertkov O."/>
            <person name="Han C."/>
            <person name="Tapia R."/>
            <person name="Land M."/>
            <person name="Hauser L."/>
            <person name="Kyrpides N."/>
            <person name="Ivanova N."/>
            <person name="Pagani I."/>
            <person name="Sieprawska-Lupa M."/>
            <person name="Whitman W."/>
            <person name="Woyke T."/>
        </authorList>
    </citation>
    <scope>NUCLEOTIDE SEQUENCE [LARGE SCALE GENOMIC DNA]</scope>
    <source>
        <strain evidence="3">DSM 5666 / JCM 11834 / Kol 5</strain>
    </source>
</reference>
<accession>F6BB02</accession>
<dbReference type="Proteomes" id="UP000009227">
    <property type="component" value="Chromosome"/>
</dbReference>
<keyword evidence="3" id="KW-1185">Reference proteome</keyword>
<proteinExistence type="predicted"/>
<protein>
    <submittedName>
        <fullName evidence="2">PP-loop domain protein</fullName>
    </submittedName>
</protein>
<dbReference type="GeneID" id="10644428"/>
<dbReference type="InterPro" id="IPR014729">
    <property type="entry name" value="Rossmann-like_a/b/a_fold"/>
</dbReference>
<evidence type="ECO:0000313" key="3">
    <source>
        <dbReference type="Proteomes" id="UP000009227"/>
    </source>
</evidence>
<dbReference type="SUPFAM" id="SSF52402">
    <property type="entry name" value="Adenine nucleotide alpha hydrolases-like"/>
    <property type="match status" value="1"/>
</dbReference>
<dbReference type="PIRSF" id="PIRSF036668">
    <property type="entry name" value="ATPase_UCP036668"/>
    <property type="match status" value="1"/>
</dbReference>
<dbReference type="Gene3D" id="3.40.50.620">
    <property type="entry name" value="HUPs"/>
    <property type="match status" value="1"/>
</dbReference>
<organism evidence="3">
    <name type="scientific">Methanotorris igneus (strain DSM 5666 / JCM 11834 / Kol 5)</name>
    <dbReference type="NCBI Taxonomy" id="880724"/>
    <lineage>
        <taxon>Archaea</taxon>
        <taxon>Methanobacteriati</taxon>
        <taxon>Methanobacteriota</taxon>
        <taxon>Methanomada group</taxon>
        <taxon>Methanococci</taxon>
        <taxon>Methanococcales</taxon>
        <taxon>Methanocaldococcaceae</taxon>
        <taxon>Methanotorris</taxon>
    </lineage>
</organism>
<gene>
    <name evidence="2" type="ordered locus">Metig_1555</name>
</gene>
<sequence>MEEVKCEMCLHTSKTRKIYDYEGKKLCKECIVTLKYPRDFEKMKKEVEEFLSKKRINKRYHCIVALSGGKDSVVALYLAKEKFNLNPLCVTVDNKYLAKEAIENCYNVTRHLGVDWIVLQRDYTKLFEEALNKGESPCRKCSEWNMREIWRIAKLMDIDVIITGHELPFGTTAIREMKEGIKMVRLLAPYRLTEEERYNILKKLPWKKPNLGGYTTNCLVLGVALERFYKKYGFSFEFDRISAMVRFGLISREKAMKALECPKVPKEVYEELKRRGLKINFEGDDES</sequence>
<dbReference type="Pfam" id="PF01507">
    <property type="entry name" value="PAPS_reduct"/>
    <property type="match status" value="1"/>
</dbReference>
<dbReference type="PANTHER" id="PTHR43169:SF3">
    <property type="entry name" value="ATPASE, PP-LOOP SUPERFAMILY-RELATED"/>
    <property type="match status" value="1"/>
</dbReference>
<dbReference type="RefSeq" id="WP_013799683.1">
    <property type="nucleotide sequence ID" value="NC_015562.1"/>
</dbReference>
<dbReference type="InterPro" id="IPR012121">
    <property type="entry name" value="ATPase_PP-loop_MJ1599"/>
</dbReference>